<comment type="caution">
    <text evidence="1">The sequence shown here is derived from an EMBL/GenBank/DDBJ whole genome shotgun (WGS) entry which is preliminary data.</text>
</comment>
<evidence type="ECO:0000313" key="2">
    <source>
        <dbReference type="Proteomes" id="UP001215280"/>
    </source>
</evidence>
<accession>A0AAD7IJ46</accession>
<evidence type="ECO:0000313" key="1">
    <source>
        <dbReference type="EMBL" id="KAJ7744259.1"/>
    </source>
</evidence>
<keyword evidence="2" id="KW-1185">Reference proteome</keyword>
<reference evidence="1" key="1">
    <citation type="submission" date="2023-03" db="EMBL/GenBank/DDBJ databases">
        <title>Massive genome expansion in bonnet fungi (Mycena s.s.) driven by repeated elements and novel gene families across ecological guilds.</title>
        <authorList>
            <consortium name="Lawrence Berkeley National Laboratory"/>
            <person name="Harder C.B."/>
            <person name="Miyauchi S."/>
            <person name="Viragh M."/>
            <person name="Kuo A."/>
            <person name="Thoen E."/>
            <person name="Andreopoulos B."/>
            <person name="Lu D."/>
            <person name="Skrede I."/>
            <person name="Drula E."/>
            <person name="Henrissat B."/>
            <person name="Morin E."/>
            <person name="Kohler A."/>
            <person name="Barry K."/>
            <person name="LaButti K."/>
            <person name="Morin E."/>
            <person name="Salamov A."/>
            <person name="Lipzen A."/>
            <person name="Mereny Z."/>
            <person name="Hegedus B."/>
            <person name="Baldrian P."/>
            <person name="Stursova M."/>
            <person name="Weitz H."/>
            <person name="Taylor A."/>
            <person name="Grigoriev I.V."/>
            <person name="Nagy L.G."/>
            <person name="Martin F."/>
            <person name="Kauserud H."/>
        </authorList>
    </citation>
    <scope>NUCLEOTIDE SEQUENCE</scope>
    <source>
        <strain evidence="1">CBHHK188m</strain>
    </source>
</reference>
<dbReference type="EMBL" id="JARJLG010000108">
    <property type="protein sequence ID" value="KAJ7744259.1"/>
    <property type="molecule type" value="Genomic_DNA"/>
</dbReference>
<gene>
    <name evidence="1" type="ORF">DFH07DRAFT_963791</name>
</gene>
<organism evidence="1 2">
    <name type="scientific">Mycena maculata</name>
    <dbReference type="NCBI Taxonomy" id="230809"/>
    <lineage>
        <taxon>Eukaryota</taxon>
        <taxon>Fungi</taxon>
        <taxon>Dikarya</taxon>
        <taxon>Basidiomycota</taxon>
        <taxon>Agaricomycotina</taxon>
        <taxon>Agaricomycetes</taxon>
        <taxon>Agaricomycetidae</taxon>
        <taxon>Agaricales</taxon>
        <taxon>Marasmiineae</taxon>
        <taxon>Mycenaceae</taxon>
        <taxon>Mycena</taxon>
    </lineage>
</organism>
<dbReference type="AlphaFoldDB" id="A0AAD7IJ46"/>
<name>A0AAD7IJ46_9AGAR</name>
<dbReference type="Proteomes" id="UP001215280">
    <property type="component" value="Unassembled WGS sequence"/>
</dbReference>
<protein>
    <submittedName>
        <fullName evidence="1">Uncharacterized protein</fullName>
    </submittedName>
</protein>
<proteinExistence type="predicted"/>
<sequence>MSLSLDAQDLSWDLRGLGYTCLDTETRQEIEKLLQQGMDPKKVKLHDEGHFVFLKRSDEVLPPGSDLERDSFVLIIQTKYQQECWEKYGSCFTGINGTHNTTHYKNMTLFTLLVRDNWGHRMLAA</sequence>